<dbReference type="Proteomes" id="UP000237830">
    <property type="component" value="Chromosome"/>
</dbReference>
<evidence type="ECO:0000313" key="5">
    <source>
        <dbReference type="Proteomes" id="UP000237830"/>
    </source>
</evidence>
<reference evidence="4" key="1">
    <citation type="submission" date="2016-01" db="EMBL/GenBank/DDBJ databases">
        <authorList>
            <person name="Gamez R.M."/>
            <person name="Rodriguez F."/>
            <person name="Bernal J.F."/>
            <person name="Agarwala R."/>
            <person name="Landsman D."/>
            <person name="Marino-Ramirez L."/>
        </authorList>
    </citation>
    <scope>NUCLEOTIDE SEQUENCE [LARGE SCALE GENOMIC DNA]</scope>
    <source>
        <strain evidence="4">Ps006</strain>
    </source>
</reference>
<reference evidence="3" key="2">
    <citation type="submission" date="2016-01" db="EMBL/GenBank/DDBJ databases">
        <authorList>
            <person name="McClelland M."/>
            <person name="Jain A."/>
            <person name="Saraogi P."/>
            <person name="Mendelson R."/>
            <person name="Westerman R."/>
            <person name="SanMiguel P."/>
            <person name="Csonka L."/>
        </authorList>
    </citation>
    <scope>NUCLEOTIDE SEQUENCE [LARGE SCALE GENOMIC DNA]</scope>
    <source>
        <strain evidence="3">Ps006</strain>
    </source>
</reference>
<organism evidence="3 4">
    <name type="scientific">Pseudomonas palleroniana</name>
    <dbReference type="NCBI Taxonomy" id="191390"/>
    <lineage>
        <taxon>Bacteria</taxon>
        <taxon>Pseudomonadati</taxon>
        <taxon>Pseudomonadota</taxon>
        <taxon>Gammaproteobacteria</taxon>
        <taxon>Pseudomonadales</taxon>
        <taxon>Pseudomonadaceae</taxon>
        <taxon>Pseudomonas</taxon>
    </lineage>
</organism>
<dbReference type="Proteomes" id="UP000067111">
    <property type="component" value="Unassembled WGS sequence"/>
</dbReference>
<evidence type="ECO:0000313" key="3">
    <source>
        <dbReference type="EMBL" id="KWU52539.1"/>
    </source>
</evidence>
<dbReference type="AlphaFoldDB" id="A0A109FR00"/>
<feature type="signal peptide" evidence="1">
    <location>
        <begin position="1"/>
        <end position="20"/>
    </location>
</feature>
<proteinExistence type="predicted"/>
<dbReference type="Pfam" id="PF13557">
    <property type="entry name" value="Phenol_MetA_deg"/>
    <property type="match status" value="1"/>
</dbReference>
<protein>
    <submittedName>
        <fullName evidence="3">Phenol degradation protein meta</fullName>
    </submittedName>
    <submittedName>
        <fullName evidence="2">Transporter</fullName>
    </submittedName>
</protein>
<dbReference type="RefSeq" id="WP_060752485.1">
    <property type="nucleotide sequence ID" value="NZ_CP025494.1"/>
</dbReference>
<dbReference type="EMBL" id="LRMR01000003">
    <property type="protein sequence ID" value="KWU52539.1"/>
    <property type="molecule type" value="Genomic_DNA"/>
</dbReference>
<evidence type="ECO:0000313" key="4">
    <source>
        <dbReference type="Proteomes" id="UP000067111"/>
    </source>
</evidence>
<accession>A0A2L1J725</accession>
<dbReference type="OrthoDB" id="191143at2"/>
<sequence length="288" mass="31801">MKQFRYLSLAALLPSLCAHAVEVAPGDYEQLPADATLGLLYYQHSTTKSAYAQGHKISSDFDLTSDVGILRLLHVYQLSERLTVSPQLLLPFGHVSSGGDASALGNTSGVGDLILTAPLKYTLNDAKDVLGATAYLYVPSGNYDKNDALNLGENRWKVDLQAAYIKHFSEKWAVDLVGDAIWYGDNNDFGANSARREQDVSYETQLMGRYMPDPTTALAIGFGHNWGGETQLAGVNQDDKMQTTNFRVTATKFVTAKDQFQLQLGRDLSVENGPKENFRMNLRYARVF</sequence>
<dbReference type="InterPro" id="IPR025737">
    <property type="entry name" value="FApF"/>
</dbReference>
<dbReference type="EMBL" id="CP025494">
    <property type="protein sequence ID" value="AVE04283.1"/>
    <property type="molecule type" value="Genomic_DNA"/>
</dbReference>
<name>A0A109FR00_9PSED</name>
<accession>A0A109FR00</accession>
<reference evidence="2 5" key="3">
    <citation type="submission" date="2017-12" db="EMBL/GenBank/DDBJ databases">
        <title>Genome sequence of Pseudomonas palleroniana MAB3.</title>
        <authorList>
            <person name="Nascimento F.X."/>
        </authorList>
    </citation>
    <scope>NUCLEOTIDE SEQUENCE [LARGE SCALE GENOMIC DNA]</scope>
    <source>
        <strain evidence="2 5">MAB3</strain>
    </source>
</reference>
<feature type="chain" id="PRO_5036004011" evidence="1">
    <location>
        <begin position="21"/>
        <end position="288"/>
    </location>
</feature>
<keyword evidence="1" id="KW-0732">Signal</keyword>
<gene>
    <name evidence="3" type="ORF">AWV77_01370</name>
    <name evidence="2" type="ORF">CYL20_06905</name>
</gene>
<evidence type="ECO:0000256" key="1">
    <source>
        <dbReference type="SAM" id="SignalP"/>
    </source>
</evidence>
<evidence type="ECO:0000313" key="2">
    <source>
        <dbReference type="EMBL" id="AVE04283.1"/>
    </source>
</evidence>